<dbReference type="Ensembl" id="ENSCCRT00000149767.1">
    <property type="protein sequence ID" value="ENSCCRP00000174090.1"/>
    <property type="gene ID" value="ENSCCRG00000023495.2"/>
</dbReference>
<dbReference type="InterPro" id="IPR036179">
    <property type="entry name" value="Ig-like_dom_sf"/>
</dbReference>
<evidence type="ECO:0000259" key="4">
    <source>
        <dbReference type="PROSITE" id="PS50835"/>
    </source>
</evidence>
<dbReference type="Pfam" id="PF07686">
    <property type="entry name" value="V-set"/>
    <property type="match status" value="2"/>
</dbReference>
<evidence type="ECO:0000256" key="3">
    <source>
        <dbReference type="ARBA" id="ARBA00023136"/>
    </source>
</evidence>
<evidence type="ECO:0000256" key="2">
    <source>
        <dbReference type="ARBA" id="ARBA00022692"/>
    </source>
</evidence>
<keyword evidence="2" id="KW-0812">Transmembrane</keyword>
<dbReference type="PANTHER" id="PTHR11860:SF118">
    <property type="entry name" value="CMRF35-LIKE MOLECULE 3-RELATED"/>
    <property type="match status" value="1"/>
</dbReference>
<dbReference type="Gene3D" id="2.60.40.10">
    <property type="entry name" value="Immunoglobulins"/>
    <property type="match status" value="2"/>
</dbReference>
<dbReference type="GeneTree" id="ENSGT00950000182977"/>
<protein>
    <recommendedName>
        <fullName evidence="4">Ig-like domain-containing protein</fullName>
    </recommendedName>
</protein>
<name>A0A9J8D9W1_CYPCA</name>
<organism evidence="5 6">
    <name type="scientific">Cyprinus carpio carpio</name>
    <dbReference type="NCBI Taxonomy" id="630221"/>
    <lineage>
        <taxon>Eukaryota</taxon>
        <taxon>Metazoa</taxon>
        <taxon>Chordata</taxon>
        <taxon>Craniata</taxon>
        <taxon>Vertebrata</taxon>
        <taxon>Euteleostomi</taxon>
        <taxon>Actinopterygii</taxon>
        <taxon>Neopterygii</taxon>
        <taxon>Teleostei</taxon>
        <taxon>Ostariophysi</taxon>
        <taxon>Cypriniformes</taxon>
        <taxon>Cyprinidae</taxon>
        <taxon>Cyprininae</taxon>
        <taxon>Cyprinus</taxon>
    </lineage>
</organism>
<dbReference type="InterPro" id="IPR003599">
    <property type="entry name" value="Ig_sub"/>
</dbReference>
<keyword evidence="6" id="KW-1185">Reference proteome</keyword>
<dbReference type="SMART" id="SM00409">
    <property type="entry name" value="IG"/>
    <property type="match status" value="2"/>
</dbReference>
<dbReference type="GO" id="GO:0004888">
    <property type="term" value="F:transmembrane signaling receptor activity"/>
    <property type="evidence" value="ECO:0007669"/>
    <property type="project" value="TreeGrafter"/>
</dbReference>
<evidence type="ECO:0000313" key="5">
    <source>
        <dbReference type="Ensembl" id="ENSCCRP00000174090.1"/>
    </source>
</evidence>
<dbReference type="InterPro" id="IPR013783">
    <property type="entry name" value="Ig-like_fold"/>
</dbReference>
<evidence type="ECO:0000256" key="1">
    <source>
        <dbReference type="ARBA" id="ARBA00004370"/>
    </source>
</evidence>
<dbReference type="InterPro" id="IPR013106">
    <property type="entry name" value="Ig_V-set"/>
</dbReference>
<dbReference type="PANTHER" id="PTHR11860">
    <property type="entry name" value="POLYMERIC-IMMUNOGLOBULIN RECEPTOR"/>
    <property type="match status" value="1"/>
</dbReference>
<dbReference type="Proteomes" id="UP001108240">
    <property type="component" value="Unplaced"/>
</dbReference>
<accession>A0A9J8D9W1</accession>
<dbReference type="InterPro" id="IPR050671">
    <property type="entry name" value="CD300_family_receptors"/>
</dbReference>
<feature type="domain" description="Ig-like" evidence="4">
    <location>
        <begin position="18"/>
        <end position="106"/>
    </location>
</feature>
<dbReference type="CDD" id="cd05716">
    <property type="entry name" value="IgV_pIgR_like"/>
    <property type="match status" value="1"/>
</dbReference>
<reference evidence="5" key="1">
    <citation type="submission" date="2025-08" db="UniProtKB">
        <authorList>
            <consortium name="Ensembl"/>
        </authorList>
    </citation>
    <scope>IDENTIFICATION</scope>
</reference>
<reference evidence="5" key="2">
    <citation type="submission" date="2025-09" db="UniProtKB">
        <authorList>
            <consortium name="Ensembl"/>
        </authorList>
    </citation>
    <scope>IDENTIFICATION</scope>
</reference>
<dbReference type="InterPro" id="IPR007110">
    <property type="entry name" value="Ig-like_dom"/>
</dbReference>
<sequence>CWFVVGVLSSIRVTGYSGGGVSITCRYDRGYTDNKKYFCRGQNPGCSDLIKTDIKNKWVDSGRFSLYDDTRAAVFTVTIRDLSKQDSGTYQCAVDKSGIDSYTEVNLKVVTGDLSAAAGGSVNISCRYPQSHSADVKFVCRRSGSDLCAEETSVKKSRRWSAEGQMQLYDDREQQLLTGIISHVTQQHSAEYWCGVQSDQGHKSFITRVLINVTGTDDFLTHINQCNSESHLAFIQQITVFFVSRGKTPLDTETPIHIRTVNNYSVSLQVFHTGGDYEEIKDTHKQLPTNPSVIPDCVYATVKKATGDSQILITSAEDLNYAVVNFQKNPNCPDSVNYSVVDFQKKADCPDSVRLRYNQDYSEYADVNHLTTERCPISVTQNICGHSE</sequence>
<dbReference type="SUPFAM" id="SSF48726">
    <property type="entry name" value="Immunoglobulin"/>
    <property type="match status" value="2"/>
</dbReference>
<dbReference type="AlphaFoldDB" id="A0A9J8D9W1"/>
<comment type="subcellular location">
    <subcellularLocation>
        <location evidence="1">Membrane</location>
    </subcellularLocation>
</comment>
<evidence type="ECO:0000313" key="6">
    <source>
        <dbReference type="Proteomes" id="UP001108240"/>
    </source>
</evidence>
<keyword evidence="3" id="KW-0472">Membrane</keyword>
<dbReference type="PROSITE" id="PS50835">
    <property type="entry name" value="IG_LIKE"/>
    <property type="match status" value="1"/>
</dbReference>
<proteinExistence type="predicted"/>
<dbReference type="GO" id="GO:0005886">
    <property type="term" value="C:plasma membrane"/>
    <property type="evidence" value="ECO:0007669"/>
    <property type="project" value="TreeGrafter"/>
</dbReference>